<dbReference type="RefSeq" id="WP_191311334.1">
    <property type="nucleotide sequence ID" value="NZ_BNCL01000013.1"/>
</dbReference>
<name>A0ABS1S961_9RHOB</name>
<protein>
    <recommendedName>
        <fullName evidence="3">H-NS histone family protein</fullName>
    </recommendedName>
</protein>
<accession>A0ABS1S961</accession>
<proteinExistence type="predicted"/>
<dbReference type="EMBL" id="JAESHT010000013">
    <property type="protein sequence ID" value="MBL3674800.1"/>
    <property type="molecule type" value="Genomic_DNA"/>
</dbReference>
<evidence type="ECO:0008006" key="3">
    <source>
        <dbReference type="Google" id="ProtNLM"/>
    </source>
</evidence>
<comment type="caution">
    <text evidence="1">The sequence shown here is derived from an EMBL/GenBank/DDBJ whole genome shotgun (WGS) entry which is preliminary data.</text>
</comment>
<organism evidence="1 2">
    <name type="scientific">Paracoccus aerius</name>
    <dbReference type="NCBI Taxonomy" id="1915382"/>
    <lineage>
        <taxon>Bacteria</taxon>
        <taxon>Pseudomonadati</taxon>
        <taxon>Pseudomonadota</taxon>
        <taxon>Alphaproteobacteria</taxon>
        <taxon>Rhodobacterales</taxon>
        <taxon>Paracoccaceae</taxon>
        <taxon>Paracoccus</taxon>
    </lineage>
</organism>
<sequence length="120" mass="13883">MSMTLSIDDLDKAKADLANLEERDSMDTSGNPEKYHTRIQQARRHVREVEKALKAAGAIPYTDQERLEQQLDAAFPKARSKETVDFEGSRYRRQFKPLSKSRSGKTVTQWHPYWVKLADD</sequence>
<dbReference type="Proteomes" id="UP000644749">
    <property type="component" value="Unassembled WGS sequence"/>
</dbReference>
<keyword evidence="2" id="KW-1185">Reference proteome</keyword>
<evidence type="ECO:0000313" key="2">
    <source>
        <dbReference type="Proteomes" id="UP000644749"/>
    </source>
</evidence>
<gene>
    <name evidence="1" type="ORF">JL111_15055</name>
</gene>
<evidence type="ECO:0000313" key="1">
    <source>
        <dbReference type="EMBL" id="MBL3674800.1"/>
    </source>
</evidence>
<reference evidence="1 2" key="1">
    <citation type="submission" date="2021-01" db="EMBL/GenBank/DDBJ databases">
        <title>011410 draft genome.</title>
        <authorList>
            <person name="Lang L."/>
        </authorList>
    </citation>
    <scope>NUCLEOTIDE SEQUENCE [LARGE SCALE GENOMIC DNA]</scope>
    <source>
        <strain evidence="1 2">KCTC 42845</strain>
    </source>
</reference>